<sequence>MDKVLAFSIPSASPADISADGTSVHWTRLSWRRGADADQAVVAAAASQQQRARRSSVRAPMTAALRAGGGAARGDAESCRRPPHLLWPEPWPRTAASPRLSARAEKQPVASSMSPRLRSHLGGRRPARCAAAAAVACEQ</sequence>
<name>A0AAQ3WZA1_PASNO</name>
<dbReference type="AlphaFoldDB" id="A0AAQ3WZA1"/>
<dbReference type="Proteomes" id="UP001341281">
    <property type="component" value="Chromosome 06"/>
</dbReference>
<feature type="compositionally biased region" description="Low complexity" evidence="1">
    <location>
        <begin position="57"/>
        <end position="66"/>
    </location>
</feature>
<evidence type="ECO:0000313" key="3">
    <source>
        <dbReference type="Proteomes" id="UP001341281"/>
    </source>
</evidence>
<reference evidence="2 3" key="1">
    <citation type="submission" date="2024-02" db="EMBL/GenBank/DDBJ databases">
        <title>High-quality chromosome-scale genome assembly of Pensacola bahiagrass (Paspalum notatum Flugge var. saurae).</title>
        <authorList>
            <person name="Vega J.M."/>
            <person name="Podio M."/>
            <person name="Orjuela J."/>
            <person name="Siena L.A."/>
            <person name="Pessino S.C."/>
            <person name="Combes M.C."/>
            <person name="Mariac C."/>
            <person name="Albertini E."/>
            <person name="Pupilli F."/>
            <person name="Ortiz J.P.A."/>
            <person name="Leblanc O."/>
        </authorList>
    </citation>
    <scope>NUCLEOTIDE SEQUENCE [LARGE SCALE GENOMIC DNA]</scope>
    <source>
        <strain evidence="2">R1</strain>
        <tissue evidence="2">Leaf</tissue>
    </source>
</reference>
<protein>
    <submittedName>
        <fullName evidence="2">Uncharacterized protein</fullName>
    </submittedName>
</protein>
<keyword evidence="3" id="KW-1185">Reference proteome</keyword>
<proteinExistence type="predicted"/>
<organism evidence="2 3">
    <name type="scientific">Paspalum notatum var. saurae</name>
    <dbReference type="NCBI Taxonomy" id="547442"/>
    <lineage>
        <taxon>Eukaryota</taxon>
        <taxon>Viridiplantae</taxon>
        <taxon>Streptophyta</taxon>
        <taxon>Embryophyta</taxon>
        <taxon>Tracheophyta</taxon>
        <taxon>Spermatophyta</taxon>
        <taxon>Magnoliopsida</taxon>
        <taxon>Liliopsida</taxon>
        <taxon>Poales</taxon>
        <taxon>Poaceae</taxon>
        <taxon>PACMAD clade</taxon>
        <taxon>Panicoideae</taxon>
        <taxon>Andropogonodae</taxon>
        <taxon>Paspaleae</taxon>
        <taxon>Paspalinae</taxon>
        <taxon>Paspalum</taxon>
    </lineage>
</organism>
<evidence type="ECO:0000313" key="2">
    <source>
        <dbReference type="EMBL" id="WVZ78851.1"/>
    </source>
</evidence>
<evidence type="ECO:0000256" key="1">
    <source>
        <dbReference type="SAM" id="MobiDB-lite"/>
    </source>
</evidence>
<gene>
    <name evidence="2" type="ORF">U9M48_026501</name>
</gene>
<feature type="region of interest" description="Disordered" evidence="1">
    <location>
        <begin position="47"/>
        <end position="125"/>
    </location>
</feature>
<accession>A0AAQ3WZA1</accession>
<dbReference type="EMBL" id="CP144750">
    <property type="protein sequence ID" value="WVZ78851.1"/>
    <property type="molecule type" value="Genomic_DNA"/>
</dbReference>